<protein>
    <submittedName>
        <fullName evidence="7">TetR/AcrR family transcriptional regulator</fullName>
    </submittedName>
</protein>
<dbReference type="OrthoDB" id="9814200at2"/>
<evidence type="ECO:0000256" key="2">
    <source>
        <dbReference type="ARBA" id="ARBA00023015"/>
    </source>
</evidence>
<keyword evidence="1" id="KW-0678">Repressor</keyword>
<dbReference type="EMBL" id="RPFW01000005">
    <property type="protein sequence ID" value="TVZ02145.1"/>
    <property type="molecule type" value="Genomic_DNA"/>
</dbReference>
<dbReference type="InterPro" id="IPR036271">
    <property type="entry name" value="Tet_transcr_reg_TetR-rel_C_sf"/>
</dbReference>
<evidence type="ECO:0000259" key="6">
    <source>
        <dbReference type="PROSITE" id="PS50977"/>
    </source>
</evidence>
<reference evidence="7 8" key="1">
    <citation type="submission" date="2018-11" db="EMBL/GenBank/DDBJ databases">
        <title>Trebonia kvetii gen.nov., sp.nov., a novel acidophilic actinobacterium, and proposal of the new actinobacterial family Treboniaceae fam. nov.</title>
        <authorList>
            <person name="Rapoport D."/>
            <person name="Sagova-Mareckova M."/>
            <person name="Sedlacek I."/>
            <person name="Provaznik J."/>
            <person name="Kralova S."/>
            <person name="Pavlinic D."/>
            <person name="Benes V."/>
            <person name="Kopecky J."/>
        </authorList>
    </citation>
    <scope>NUCLEOTIDE SEQUENCE [LARGE SCALE GENOMIC DNA]</scope>
    <source>
        <strain evidence="7 8">15Tr583</strain>
    </source>
</reference>
<dbReference type="SUPFAM" id="SSF48498">
    <property type="entry name" value="Tetracyclin repressor-like, C-terminal domain"/>
    <property type="match status" value="1"/>
</dbReference>
<dbReference type="InterPro" id="IPR041490">
    <property type="entry name" value="KstR2_TetR_C"/>
</dbReference>
<name>A0A6P2BVH7_9ACTN</name>
<proteinExistence type="predicted"/>
<dbReference type="AlphaFoldDB" id="A0A6P2BVH7"/>
<dbReference type="RefSeq" id="WP_145856875.1">
    <property type="nucleotide sequence ID" value="NZ_RPFW01000005.1"/>
</dbReference>
<evidence type="ECO:0000256" key="3">
    <source>
        <dbReference type="ARBA" id="ARBA00023125"/>
    </source>
</evidence>
<keyword evidence="8" id="KW-1185">Reference proteome</keyword>
<evidence type="ECO:0000256" key="1">
    <source>
        <dbReference type="ARBA" id="ARBA00022491"/>
    </source>
</evidence>
<dbReference type="PRINTS" id="PR00455">
    <property type="entry name" value="HTHTETR"/>
</dbReference>
<dbReference type="Pfam" id="PF17932">
    <property type="entry name" value="TetR_C_24"/>
    <property type="match status" value="1"/>
</dbReference>
<dbReference type="GO" id="GO:0000976">
    <property type="term" value="F:transcription cis-regulatory region binding"/>
    <property type="evidence" value="ECO:0007669"/>
    <property type="project" value="TreeGrafter"/>
</dbReference>
<dbReference type="PROSITE" id="PS50977">
    <property type="entry name" value="HTH_TETR_2"/>
    <property type="match status" value="1"/>
</dbReference>
<evidence type="ECO:0000313" key="8">
    <source>
        <dbReference type="Proteomes" id="UP000460272"/>
    </source>
</evidence>
<dbReference type="Gene3D" id="1.10.10.60">
    <property type="entry name" value="Homeodomain-like"/>
    <property type="match status" value="1"/>
</dbReference>
<dbReference type="InterPro" id="IPR050109">
    <property type="entry name" value="HTH-type_TetR-like_transc_reg"/>
</dbReference>
<keyword evidence="3 5" id="KW-0238">DNA-binding</keyword>
<sequence>MTEPQDRRELIVATAAEMFARKGIRSTTVREIADSVGVLSGSLYHYFSSKDEIVKEILMGFLAAIQDRYGEVLAQGQDASQTLRAVVLASLRVAKQQPDATVIYQNELRYLRETPQYKEVQAAAADVQRVWAGVIERGVADGTFRDDISPRIFHRLIRDAVWLSGRGQHSDAGYSTERLADAITSIFLQGFAARPGIGASQSDEVPAQTP</sequence>
<dbReference type="Gene3D" id="1.10.357.10">
    <property type="entry name" value="Tetracycline Repressor, domain 2"/>
    <property type="match status" value="1"/>
</dbReference>
<dbReference type="Proteomes" id="UP000460272">
    <property type="component" value="Unassembled WGS sequence"/>
</dbReference>
<evidence type="ECO:0000256" key="5">
    <source>
        <dbReference type="PROSITE-ProRule" id="PRU00335"/>
    </source>
</evidence>
<organism evidence="7 8">
    <name type="scientific">Trebonia kvetii</name>
    <dbReference type="NCBI Taxonomy" id="2480626"/>
    <lineage>
        <taxon>Bacteria</taxon>
        <taxon>Bacillati</taxon>
        <taxon>Actinomycetota</taxon>
        <taxon>Actinomycetes</taxon>
        <taxon>Streptosporangiales</taxon>
        <taxon>Treboniaceae</taxon>
        <taxon>Trebonia</taxon>
    </lineage>
</organism>
<evidence type="ECO:0000256" key="4">
    <source>
        <dbReference type="ARBA" id="ARBA00023163"/>
    </source>
</evidence>
<dbReference type="GO" id="GO:0003700">
    <property type="term" value="F:DNA-binding transcription factor activity"/>
    <property type="evidence" value="ECO:0007669"/>
    <property type="project" value="TreeGrafter"/>
</dbReference>
<gene>
    <name evidence="7" type="ORF">EAS64_25265</name>
</gene>
<comment type="caution">
    <text evidence="7">The sequence shown here is derived from an EMBL/GenBank/DDBJ whole genome shotgun (WGS) entry which is preliminary data.</text>
</comment>
<dbReference type="InterPro" id="IPR001647">
    <property type="entry name" value="HTH_TetR"/>
</dbReference>
<evidence type="ECO:0000313" key="7">
    <source>
        <dbReference type="EMBL" id="TVZ02145.1"/>
    </source>
</evidence>
<dbReference type="Pfam" id="PF00440">
    <property type="entry name" value="TetR_N"/>
    <property type="match status" value="1"/>
</dbReference>
<accession>A0A6P2BVH7</accession>
<keyword evidence="4" id="KW-0804">Transcription</keyword>
<dbReference type="PANTHER" id="PTHR30055:SF175">
    <property type="entry name" value="HTH-TYPE TRANSCRIPTIONAL REPRESSOR KSTR2"/>
    <property type="match status" value="1"/>
</dbReference>
<dbReference type="PANTHER" id="PTHR30055">
    <property type="entry name" value="HTH-TYPE TRANSCRIPTIONAL REGULATOR RUTR"/>
    <property type="match status" value="1"/>
</dbReference>
<feature type="DNA-binding region" description="H-T-H motif" evidence="5">
    <location>
        <begin position="28"/>
        <end position="47"/>
    </location>
</feature>
<keyword evidence="2" id="KW-0805">Transcription regulation</keyword>
<feature type="domain" description="HTH tetR-type" evidence="6">
    <location>
        <begin position="5"/>
        <end position="65"/>
    </location>
</feature>
<dbReference type="SUPFAM" id="SSF46689">
    <property type="entry name" value="Homeodomain-like"/>
    <property type="match status" value="1"/>
</dbReference>
<dbReference type="InterPro" id="IPR009057">
    <property type="entry name" value="Homeodomain-like_sf"/>
</dbReference>